<reference evidence="2" key="2">
    <citation type="journal article" date="2023" name="Proc. Natl. Acad. Sci. U.S.A.">
        <title>A global phylogenomic analysis of the shiitake genus Lentinula.</title>
        <authorList>
            <person name="Sierra-Patev S."/>
            <person name="Min B."/>
            <person name="Naranjo-Ortiz M."/>
            <person name="Looney B."/>
            <person name="Konkel Z."/>
            <person name="Slot J.C."/>
            <person name="Sakamoto Y."/>
            <person name="Steenwyk J.L."/>
            <person name="Rokas A."/>
            <person name="Carro J."/>
            <person name="Camarero S."/>
            <person name="Ferreira P."/>
            <person name="Molpeceres G."/>
            <person name="Ruiz-Duenas F.J."/>
            <person name="Serrano A."/>
            <person name="Henrissat B."/>
            <person name="Drula E."/>
            <person name="Hughes K.W."/>
            <person name="Mata J.L."/>
            <person name="Ishikawa N.K."/>
            <person name="Vargas-Isla R."/>
            <person name="Ushijima S."/>
            <person name="Smith C.A."/>
            <person name="Donoghue J."/>
            <person name="Ahrendt S."/>
            <person name="Andreopoulos W."/>
            <person name="He G."/>
            <person name="LaButti K."/>
            <person name="Lipzen A."/>
            <person name="Ng V."/>
            <person name="Riley R."/>
            <person name="Sandor L."/>
            <person name="Barry K."/>
            <person name="Martinez A.T."/>
            <person name="Xiao Y."/>
            <person name="Gibbons J.G."/>
            <person name="Terashima K."/>
            <person name="Grigoriev I.V."/>
            <person name="Hibbett D."/>
        </authorList>
    </citation>
    <scope>NUCLEOTIDE SEQUENCE</scope>
    <source>
        <strain evidence="2">Sp2 HRB7682 ss15</strain>
    </source>
</reference>
<evidence type="ECO:0000313" key="2">
    <source>
        <dbReference type="EMBL" id="KAJ4488863.1"/>
    </source>
</evidence>
<dbReference type="EMBL" id="JANVFS010000008">
    <property type="protein sequence ID" value="KAJ4488863.1"/>
    <property type="molecule type" value="Genomic_DNA"/>
</dbReference>
<keyword evidence="1" id="KW-0732">Signal</keyword>
<sequence>MRFASLYLSAIVFALLSFACAFPMRVDPEHENVYTVKFKNSASSASNEEVNKAAKDCVEGFLKQIHNAPGREVTVSFESEYSPDKLESVLEFEAVMIHYIDGKFPDHVYKEGWVMCPKVDQGKYHGSTSLQPPDQYCRTCGGPHVS</sequence>
<dbReference type="Proteomes" id="UP001150238">
    <property type="component" value="Unassembled WGS sequence"/>
</dbReference>
<comment type="caution">
    <text evidence="2">The sequence shown here is derived from an EMBL/GenBank/DDBJ whole genome shotgun (WGS) entry which is preliminary data.</text>
</comment>
<gene>
    <name evidence="2" type="ORF">C8J55DRAFT_506383</name>
</gene>
<accession>A0A9W9ARA4</accession>
<evidence type="ECO:0000313" key="3">
    <source>
        <dbReference type="Proteomes" id="UP001150238"/>
    </source>
</evidence>
<dbReference type="AlphaFoldDB" id="A0A9W9ARA4"/>
<dbReference type="PROSITE" id="PS51257">
    <property type="entry name" value="PROKAR_LIPOPROTEIN"/>
    <property type="match status" value="1"/>
</dbReference>
<feature type="chain" id="PRO_5040800947" evidence="1">
    <location>
        <begin position="22"/>
        <end position="146"/>
    </location>
</feature>
<evidence type="ECO:0000256" key="1">
    <source>
        <dbReference type="SAM" id="SignalP"/>
    </source>
</evidence>
<feature type="signal peptide" evidence="1">
    <location>
        <begin position="1"/>
        <end position="21"/>
    </location>
</feature>
<proteinExistence type="predicted"/>
<protein>
    <submittedName>
        <fullName evidence="2">Uncharacterized protein</fullName>
    </submittedName>
</protein>
<name>A0A9W9ARA4_9AGAR</name>
<organism evidence="2 3">
    <name type="scientific">Lentinula lateritia</name>
    <dbReference type="NCBI Taxonomy" id="40482"/>
    <lineage>
        <taxon>Eukaryota</taxon>
        <taxon>Fungi</taxon>
        <taxon>Dikarya</taxon>
        <taxon>Basidiomycota</taxon>
        <taxon>Agaricomycotina</taxon>
        <taxon>Agaricomycetes</taxon>
        <taxon>Agaricomycetidae</taxon>
        <taxon>Agaricales</taxon>
        <taxon>Marasmiineae</taxon>
        <taxon>Omphalotaceae</taxon>
        <taxon>Lentinula</taxon>
    </lineage>
</organism>
<reference evidence="2" key="1">
    <citation type="submission" date="2022-08" db="EMBL/GenBank/DDBJ databases">
        <authorList>
            <consortium name="DOE Joint Genome Institute"/>
            <person name="Min B."/>
            <person name="Riley R."/>
            <person name="Sierra-Patev S."/>
            <person name="Naranjo-Ortiz M."/>
            <person name="Looney B."/>
            <person name="Konkel Z."/>
            <person name="Slot J.C."/>
            <person name="Sakamoto Y."/>
            <person name="Steenwyk J.L."/>
            <person name="Rokas A."/>
            <person name="Carro J."/>
            <person name="Camarero S."/>
            <person name="Ferreira P."/>
            <person name="Molpeceres G."/>
            <person name="Ruiz-Duenas F.J."/>
            <person name="Serrano A."/>
            <person name="Henrissat B."/>
            <person name="Drula E."/>
            <person name="Hughes K.W."/>
            <person name="Mata J.L."/>
            <person name="Ishikawa N.K."/>
            <person name="Vargas-Isla R."/>
            <person name="Ushijima S."/>
            <person name="Smith C.A."/>
            <person name="Ahrendt S."/>
            <person name="Andreopoulos W."/>
            <person name="He G."/>
            <person name="Labutti K."/>
            <person name="Lipzen A."/>
            <person name="Ng V."/>
            <person name="Sandor L."/>
            <person name="Barry K."/>
            <person name="Martinez A.T."/>
            <person name="Xiao Y."/>
            <person name="Gibbons J.G."/>
            <person name="Terashima K."/>
            <person name="Hibbett D.S."/>
            <person name="Grigoriev I.V."/>
        </authorList>
    </citation>
    <scope>NUCLEOTIDE SEQUENCE</scope>
    <source>
        <strain evidence="2">Sp2 HRB7682 ss15</strain>
    </source>
</reference>